<dbReference type="NCBIfam" id="TIGR00573">
    <property type="entry name" value="dnaq"/>
    <property type="match status" value="1"/>
</dbReference>
<dbReference type="PANTHER" id="PTHR30562">
    <property type="entry name" value="UVRC/OXIDOREDUCTASE"/>
    <property type="match status" value="1"/>
</dbReference>
<dbReference type="InterPro" id="IPR012337">
    <property type="entry name" value="RNaseH-like_sf"/>
</dbReference>
<evidence type="ECO:0000313" key="4">
    <source>
        <dbReference type="EMBL" id="TQM70154.1"/>
    </source>
</evidence>
<dbReference type="SUPFAM" id="SSF53098">
    <property type="entry name" value="Ribonuclease H-like"/>
    <property type="match status" value="1"/>
</dbReference>
<dbReference type="NCBIfam" id="NF005907">
    <property type="entry name" value="PRK07883.1-5"/>
    <property type="match status" value="1"/>
</dbReference>
<organism evidence="4 5">
    <name type="scientific">Actinomadura hallensis</name>
    <dbReference type="NCBI Taxonomy" id="337895"/>
    <lineage>
        <taxon>Bacteria</taxon>
        <taxon>Bacillati</taxon>
        <taxon>Actinomycetota</taxon>
        <taxon>Actinomycetes</taxon>
        <taxon>Streptosporangiales</taxon>
        <taxon>Thermomonosporaceae</taxon>
        <taxon>Actinomadura</taxon>
    </lineage>
</organism>
<dbReference type="Pfam" id="PF01541">
    <property type="entry name" value="GIY-YIG"/>
    <property type="match status" value="1"/>
</dbReference>
<feature type="region of interest" description="Disordered" evidence="2">
    <location>
        <begin position="585"/>
        <end position="616"/>
    </location>
</feature>
<dbReference type="InterPro" id="IPR047296">
    <property type="entry name" value="GIY-YIG_UvrC_Cho"/>
</dbReference>
<dbReference type="SMART" id="SM00479">
    <property type="entry name" value="EXOIII"/>
    <property type="match status" value="1"/>
</dbReference>
<feature type="domain" description="GIY-YIG" evidence="3">
    <location>
        <begin position="226"/>
        <end position="304"/>
    </location>
</feature>
<dbReference type="InterPro" id="IPR013520">
    <property type="entry name" value="Ribonucl_H"/>
</dbReference>
<keyword evidence="1" id="KW-0540">Nuclease</keyword>
<proteinExistence type="predicted"/>
<dbReference type="InterPro" id="IPR000305">
    <property type="entry name" value="GIY-YIG_endonuc"/>
</dbReference>
<name>A0A543IHV6_9ACTN</name>
<dbReference type="SMART" id="SM00465">
    <property type="entry name" value="GIYc"/>
    <property type="match status" value="1"/>
</dbReference>
<dbReference type="AlphaFoldDB" id="A0A543IHV6"/>
<dbReference type="GO" id="GO:0004527">
    <property type="term" value="F:exonuclease activity"/>
    <property type="evidence" value="ECO:0007669"/>
    <property type="project" value="UniProtKB-KW"/>
</dbReference>
<dbReference type="SUPFAM" id="SSF82771">
    <property type="entry name" value="GIY-YIG endonuclease"/>
    <property type="match status" value="1"/>
</dbReference>
<dbReference type="OrthoDB" id="9803913at2"/>
<dbReference type="Pfam" id="PF00929">
    <property type="entry name" value="RNase_T"/>
    <property type="match status" value="1"/>
</dbReference>
<dbReference type="RefSeq" id="WP_141970807.1">
    <property type="nucleotide sequence ID" value="NZ_VFPO01000001.1"/>
</dbReference>
<reference evidence="4 5" key="1">
    <citation type="submission" date="2019-06" db="EMBL/GenBank/DDBJ databases">
        <title>Sequencing the genomes of 1000 actinobacteria strains.</title>
        <authorList>
            <person name="Klenk H.-P."/>
        </authorList>
    </citation>
    <scope>NUCLEOTIDE SEQUENCE [LARGE SCALE GENOMIC DNA]</scope>
    <source>
        <strain evidence="4 5">DSM 45043</strain>
    </source>
</reference>
<evidence type="ECO:0000259" key="3">
    <source>
        <dbReference type="PROSITE" id="PS50164"/>
    </source>
</evidence>
<dbReference type="Gene3D" id="3.30.420.10">
    <property type="entry name" value="Ribonuclease H-like superfamily/Ribonuclease H"/>
    <property type="match status" value="1"/>
</dbReference>
<evidence type="ECO:0000256" key="1">
    <source>
        <dbReference type="ARBA" id="ARBA00022839"/>
    </source>
</evidence>
<keyword evidence="1" id="KW-0269">Exonuclease</keyword>
<dbReference type="EMBL" id="VFPO01000001">
    <property type="protein sequence ID" value="TQM70154.1"/>
    <property type="molecule type" value="Genomic_DNA"/>
</dbReference>
<comment type="caution">
    <text evidence="4">The sequence shown here is derived from an EMBL/GenBank/DDBJ whole genome shotgun (WGS) entry which is preliminary data.</text>
</comment>
<evidence type="ECO:0000313" key="5">
    <source>
        <dbReference type="Proteomes" id="UP000316706"/>
    </source>
</evidence>
<evidence type="ECO:0000256" key="2">
    <source>
        <dbReference type="SAM" id="MobiDB-lite"/>
    </source>
</evidence>
<dbReference type="InterPro" id="IPR050066">
    <property type="entry name" value="UvrABC_protein_C"/>
</dbReference>
<dbReference type="PROSITE" id="PS50164">
    <property type="entry name" value="GIY_YIG"/>
    <property type="match status" value="1"/>
</dbReference>
<gene>
    <name evidence="4" type="ORF">FHX41_3873</name>
</gene>
<dbReference type="InterPro" id="IPR006054">
    <property type="entry name" value="DnaQ"/>
</dbReference>
<dbReference type="NCBIfam" id="NF005905">
    <property type="entry name" value="PRK07883.1-3"/>
    <property type="match status" value="1"/>
</dbReference>
<keyword evidence="1" id="KW-0378">Hydrolase</keyword>
<dbReference type="GO" id="GO:0003677">
    <property type="term" value="F:DNA binding"/>
    <property type="evidence" value="ECO:0007669"/>
    <property type="project" value="InterPro"/>
</dbReference>
<dbReference type="Proteomes" id="UP000316706">
    <property type="component" value="Unassembled WGS sequence"/>
</dbReference>
<feature type="compositionally biased region" description="Gly residues" evidence="2">
    <location>
        <begin position="590"/>
        <end position="605"/>
    </location>
</feature>
<dbReference type="Gene3D" id="3.40.1440.10">
    <property type="entry name" value="GIY-YIG endonuclease"/>
    <property type="match status" value="1"/>
</dbReference>
<dbReference type="FunFam" id="3.30.420.10:FF:000045">
    <property type="entry name" value="3'-5' exonuclease DinG"/>
    <property type="match status" value="1"/>
</dbReference>
<dbReference type="GO" id="GO:0009380">
    <property type="term" value="C:excinuclease repair complex"/>
    <property type="evidence" value="ECO:0007669"/>
    <property type="project" value="TreeGrafter"/>
</dbReference>
<dbReference type="PANTHER" id="PTHR30562:SF1">
    <property type="entry name" value="UVRABC SYSTEM PROTEIN C"/>
    <property type="match status" value="1"/>
</dbReference>
<dbReference type="GO" id="GO:0006289">
    <property type="term" value="P:nucleotide-excision repair"/>
    <property type="evidence" value="ECO:0007669"/>
    <property type="project" value="InterPro"/>
</dbReference>
<dbReference type="InterPro" id="IPR035901">
    <property type="entry name" value="GIY-YIG_endonuc_sf"/>
</dbReference>
<dbReference type="CDD" id="cd06127">
    <property type="entry name" value="DEDDh"/>
    <property type="match status" value="1"/>
</dbReference>
<dbReference type="GO" id="GO:0006260">
    <property type="term" value="P:DNA replication"/>
    <property type="evidence" value="ECO:0007669"/>
    <property type="project" value="InterPro"/>
</dbReference>
<keyword evidence="5" id="KW-1185">Reference proteome</keyword>
<dbReference type="InterPro" id="IPR036397">
    <property type="entry name" value="RNaseH_sf"/>
</dbReference>
<dbReference type="CDD" id="cd10434">
    <property type="entry name" value="GIY-YIG_UvrC_Cho"/>
    <property type="match status" value="1"/>
</dbReference>
<dbReference type="GO" id="GO:0003887">
    <property type="term" value="F:DNA-directed DNA polymerase activity"/>
    <property type="evidence" value="ECO:0007669"/>
    <property type="project" value="InterPro"/>
</dbReference>
<accession>A0A543IHV6</accession>
<sequence>MTAAHGVPAGVQGTLDDLGTPLSEVTFVVVDLETTGGSAADSAITEIGAVKVRGGEDLGELATLVDPGGPVPPFITALTGITTAMVAAAPRIESVLPAFLEFARGCVLVAHNASFDIGFLKAACAEHGYAWPAFPVVDTVDLARRVLSKDEVPNCKLGTLARFFRTSAEPAHRALADARATVEVLHGLIERLGSFGVTTLEEMRGFAKAPTPEQRRKRHLADGVPSAPGVYLFEDASGEVLYVGKSGDLRSRVRSYFTGSETRWRVREMVGLAESVRTIECATGLEAEVRELRLIAEHKPRYNRRSKFPERAIWLKLTAEPFPRLSIVRECRADGARYLGPISSRRQAEEARAALHEAVPLRQCTQRLTLRLIERGRARSCALAEIGRCGAPCDGRESPDAYAVHVETARAVMEGDVRPVVAAAQVRIDRLAAELRYEEAAAQRDRLAAFVRAAARGQRLAALARLPELVAARPAFDGGWELAVVRYGRLAAAGTVPPNAHPRPYVDALIATAETVFPPAGEAPGGVALGDPPSAGATAEEMECVLRWLDLPGVRLVEVDGAWTCPAHGAEGLRAWIDRAYEHPYDRGGEGVPGGRPGGGRGRGGTARPRGRLPLK</sequence>
<protein>
    <submittedName>
        <fullName evidence="4">DNA polymerase-3 subunit epsilon</fullName>
    </submittedName>
</protein>